<feature type="binding site" evidence="4">
    <location>
        <position position="53"/>
    </location>
    <ligand>
        <name>NADP(+)</name>
        <dbReference type="ChEBI" id="CHEBI:58349"/>
    </ligand>
</feature>
<accession>A0L7W9</accession>
<gene>
    <name evidence="4" type="primary">hldD</name>
    <name evidence="6" type="ordered locus">Mmc1_1553</name>
</gene>
<dbReference type="Proteomes" id="UP000002586">
    <property type="component" value="Chromosome"/>
</dbReference>
<feature type="binding site" evidence="4">
    <location>
        <position position="214"/>
    </location>
    <ligand>
        <name>substrate</name>
    </ligand>
</feature>
<organism evidence="6 7">
    <name type="scientific">Magnetococcus marinus (strain ATCC BAA-1437 / JCM 17883 / MC-1)</name>
    <dbReference type="NCBI Taxonomy" id="156889"/>
    <lineage>
        <taxon>Bacteria</taxon>
        <taxon>Pseudomonadati</taxon>
        <taxon>Pseudomonadota</taxon>
        <taxon>Magnetococcia</taxon>
        <taxon>Magnetococcales</taxon>
        <taxon>Magnetococcaceae</taxon>
        <taxon>Magnetococcus</taxon>
    </lineage>
</organism>
<evidence type="ECO:0000256" key="1">
    <source>
        <dbReference type="ARBA" id="ARBA00022857"/>
    </source>
</evidence>
<feature type="binding site" evidence="4">
    <location>
        <position position="180"/>
    </location>
    <ligand>
        <name>substrate</name>
    </ligand>
</feature>
<dbReference type="Pfam" id="PF01370">
    <property type="entry name" value="Epimerase"/>
    <property type="match status" value="1"/>
</dbReference>
<dbReference type="GO" id="GO:0008712">
    <property type="term" value="F:ADP-glyceromanno-heptose 6-epimerase activity"/>
    <property type="evidence" value="ECO:0007669"/>
    <property type="project" value="UniProtKB-UniRule"/>
</dbReference>
<evidence type="ECO:0000313" key="6">
    <source>
        <dbReference type="EMBL" id="ABK44062.1"/>
    </source>
</evidence>
<feature type="binding site" evidence="4">
    <location>
        <position position="170"/>
    </location>
    <ligand>
        <name>NADP(+)</name>
        <dbReference type="ChEBI" id="CHEBI:58349"/>
    </ligand>
</feature>
<keyword evidence="2 4" id="KW-0413">Isomerase</keyword>
<dbReference type="CDD" id="cd05248">
    <property type="entry name" value="ADP_GME_SDR_e"/>
    <property type="match status" value="1"/>
</dbReference>
<comment type="function">
    <text evidence="4">Catalyzes the interconversion between ADP-D-glycero-beta-D-manno-heptose and ADP-L-glycero-beta-D-manno-heptose via an epimerization at carbon 6 of the heptose.</text>
</comment>
<dbReference type="PANTHER" id="PTHR43103:SF3">
    <property type="entry name" value="ADP-L-GLYCERO-D-MANNO-HEPTOSE-6-EPIMERASE"/>
    <property type="match status" value="1"/>
</dbReference>
<comment type="cofactor">
    <cofactor evidence="4">
        <name>NADP(+)</name>
        <dbReference type="ChEBI" id="CHEBI:58349"/>
    </cofactor>
    <text evidence="4">Binds 1 NADP(+) per subunit.</text>
</comment>
<keyword evidence="3 4" id="KW-0119">Carbohydrate metabolism</keyword>
<dbReference type="OrthoDB" id="9801785at2"/>
<proteinExistence type="inferred from homology"/>
<evidence type="ECO:0000313" key="7">
    <source>
        <dbReference type="Proteomes" id="UP000002586"/>
    </source>
</evidence>
<dbReference type="GO" id="GO:0005975">
    <property type="term" value="P:carbohydrate metabolic process"/>
    <property type="evidence" value="ECO:0007669"/>
    <property type="project" value="UniProtKB-UniRule"/>
</dbReference>
<comment type="catalytic activity">
    <reaction evidence="4">
        <text>ADP-D-glycero-beta-D-manno-heptose = ADP-L-glycero-beta-D-manno-heptose</text>
        <dbReference type="Rhea" id="RHEA:17577"/>
        <dbReference type="ChEBI" id="CHEBI:59967"/>
        <dbReference type="ChEBI" id="CHEBI:61506"/>
        <dbReference type="EC" id="5.1.3.20"/>
    </reaction>
</comment>
<dbReference type="InterPro" id="IPR011912">
    <property type="entry name" value="Heptose_epim"/>
</dbReference>
<dbReference type="GO" id="GO:0050661">
    <property type="term" value="F:NADP binding"/>
    <property type="evidence" value="ECO:0007669"/>
    <property type="project" value="InterPro"/>
</dbReference>
<name>A0L7W9_MAGMM</name>
<feature type="binding site" evidence="4">
    <location>
        <begin position="201"/>
        <end position="204"/>
    </location>
    <ligand>
        <name>substrate</name>
    </ligand>
</feature>
<feature type="binding site" evidence="4">
    <location>
        <position position="187"/>
    </location>
    <ligand>
        <name>substrate</name>
    </ligand>
</feature>
<dbReference type="GO" id="GO:0097171">
    <property type="term" value="P:ADP-L-glycero-beta-D-manno-heptose biosynthetic process"/>
    <property type="evidence" value="ECO:0007669"/>
    <property type="project" value="UniProtKB-UniPathway"/>
</dbReference>
<keyword evidence="1 4" id="KW-0521">NADP</keyword>
<feature type="active site" description="Proton acceptor" evidence="4">
    <location>
        <position position="140"/>
    </location>
</feature>
<feature type="active site" description="Proton acceptor" evidence="4">
    <location>
        <position position="178"/>
    </location>
</feature>
<dbReference type="EC" id="5.1.3.20" evidence="4"/>
<dbReference type="PANTHER" id="PTHR43103">
    <property type="entry name" value="NUCLEOSIDE-DIPHOSPHATE-SUGAR EPIMERASE"/>
    <property type="match status" value="1"/>
</dbReference>
<comment type="similarity">
    <text evidence="4">Belongs to the NAD(P)-dependent epimerase/dehydratase family. HldD subfamily.</text>
</comment>
<feature type="binding site" evidence="4">
    <location>
        <position position="38"/>
    </location>
    <ligand>
        <name>NADP(+)</name>
        <dbReference type="ChEBI" id="CHEBI:58349"/>
    </ligand>
</feature>
<dbReference type="STRING" id="156889.Mmc1_1553"/>
<sequence>MYIVTGGAGFIGANIVAQLNAQGIREILVVDNLEKADKFLNLRDLEIADFMDKREFREHLERDMFVNMPIQAIFHQGACSDTMEYDGRYMMDNNFTYSKVLLHRAVEWKVPFVYASSAATYGASARFVESPENERPLNVYGYSKLLFDRYVQRNMSKIESTVVGLRYFNVYGPREGHKGKMASQAFQLRNKVLADGEAKLFEGTNGYANGEQSRDFIFVEDVAQVNLHLAHSSQPIKGVFNLGTGKSRSFNAVAQAVIHSLGQGRIGYFPMPAGLKDKYQNFTQADMTLFRAQTGYTAPFTELEDGVKKYMTALQETP</sequence>
<dbReference type="HAMAP" id="MF_01601">
    <property type="entry name" value="Heptose_epimerase"/>
    <property type="match status" value="1"/>
</dbReference>
<feature type="binding site" evidence="4">
    <location>
        <position position="144"/>
    </location>
    <ligand>
        <name>NADP(+)</name>
        <dbReference type="ChEBI" id="CHEBI:58349"/>
    </ligand>
</feature>
<keyword evidence="7" id="KW-1185">Reference proteome</keyword>
<feature type="binding site" evidence="4">
    <location>
        <position position="178"/>
    </location>
    <ligand>
        <name>NADP(+)</name>
        <dbReference type="ChEBI" id="CHEBI:58349"/>
    </ligand>
</feature>
<feature type="binding site" evidence="4">
    <location>
        <position position="93"/>
    </location>
    <ligand>
        <name>NADP(+)</name>
        <dbReference type="ChEBI" id="CHEBI:58349"/>
    </ligand>
</feature>
<evidence type="ECO:0000259" key="5">
    <source>
        <dbReference type="Pfam" id="PF01370"/>
    </source>
</evidence>
<evidence type="ECO:0000256" key="4">
    <source>
        <dbReference type="HAMAP-Rule" id="MF_01601"/>
    </source>
</evidence>
<reference evidence="6 7" key="2">
    <citation type="journal article" date="2012" name="Int. J. Syst. Evol. Microbiol.">
        <title>Magnetococcus marinus gen. nov., sp. nov., a marine, magnetotactic bacterium that represents a novel lineage (Magnetococcaceae fam. nov.; Magnetococcales ord. nov.) at the base of the Alphaproteobacteria.</title>
        <authorList>
            <person name="Bazylinski D.A."/>
            <person name="Williams T.J."/>
            <person name="Lefevre C.T."/>
            <person name="Berg R.J."/>
            <person name="Zhang C.L."/>
            <person name="Bowser S.S."/>
            <person name="Dean A.J."/>
            <person name="Beveridge T.J."/>
        </authorList>
    </citation>
    <scope>NUCLEOTIDE SEQUENCE [LARGE SCALE GENOMIC DNA]</scope>
    <source>
        <strain evidence="7">ATCC BAA-1437 / JCM 17883 / MC-1</strain>
    </source>
</reference>
<dbReference type="KEGG" id="mgm:Mmc1_1553"/>
<comment type="subunit">
    <text evidence="4">Homopentamer.</text>
</comment>
<protein>
    <recommendedName>
        <fullName evidence="4">ADP-L-glycero-D-manno-heptose-6-epimerase</fullName>
        <ecNumber evidence="4">5.1.3.20</ecNumber>
    </recommendedName>
    <alternativeName>
        <fullName evidence="4">ADP-L-glycero-beta-D-manno-heptose-6-epimerase</fullName>
        <shortName evidence="4">ADP-glyceromanno-heptose 6-epimerase</shortName>
        <shortName evidence="4">ADP-hep 6-epimerase</shortName>
        <shortName evidence="4">AGME</shortName>
    </alternativeName>
</protein>
<dbReference type="UniPathway" id="UPA00356">
    <property type="reaction ID" value="UER00440"/>
</dbReference>
<dbReference type="HOGENOM" id="CLU_007383_1_3_5"/>
<feature type="binding site" evidence="4">
    <location>
        <begin position="31"/>
        <end position="32"/>
    </location>
    <ligand>
        <name>NADP(+)</name>
        <dbReference type="ChEBI" id="CHEBI:58349"/>
    </ligand>
</feature>
<feature type="binding site" evidence="4">
    <location>
        <begin position="76"/>
        <end position="80"/>
    </location>
    <ligand>
        <name>NADP(+)</name>
        <dbReference type="ChEBI" id="CHEBI:58349"/>
    </ligand>
</feature>
<feature type="binding site" evidence="4">
    <location>
        <begin position="10"/>
        <end position="11"/>
    </location>
    <ligand>
        <name>NADP(+)</name>
        <dbReference type="ChEBI" id="CHEBI:58349"/>
    </ligand>
</feature>
<comment type="domain">
    <text evidence="4">Contains a large N-terminal NADP-binding domain, and a smaller C-terminal substrate-binding domain.</text>
</comment>
<dbReference type="AlphaFoldDB" id="A0L7W9"/>
<dbReference type="RefSeq" id="WP_011713212.1">
    <property type="nucleotide sequence ID" value="NC_008576.1"/>
</dbReference>
<dbReference type="Gene3D" id="3.90.25.10">
    <property type="entry name" value="UDP-galactose 4-epimerase, domain 1"/>
    <property type="match status" value="1"/>
</dbReference>
<dbReference type="eggNOG" id="COG0451">
    <property type="taxonomic scope" value="Bacteria"/>
</dbReference>
<dbReference type="EMBL" id="CP000471">
    <property type="protein sequence ID" value="ABK44062.1"/>
    <property type="molecule type" value="Genomic_DNA"/>
</dbReference>
<feature type="binding site" evidence="4">
    <location>
        <position position="169"/>
    </location>
    <ligand>
        <name>substrate</name>
    </ligand>
</feature>
<dbReference type="SUPFAM" id="SSF51735">
    <property type="entry name" value="NAD(P)-binding Rossmann-fold domains"/>
    <property type="match status" value="1"/>
</dbReference>
<feature type="binding site" evidence="4">
    <location>
        <position position="279"/>
    </location>
    <ligand>
        <name>substrate</name>
    </ligand>
</feature>
<comment type="pathway">
    <text evidence="4">Nucleotide-sugar biosynthesis; ADP-L-glycero-beta-D-manno-heptose biosynthesis; ADP-L-glycero-beta-D-manno-heptose from D-glycero-beta-D-manno-heptose 7-phosphate: step 4/4.</text>
</comment>
<dbReference type="InterPro" id="IPR036291">
    <property type="entry name" value="NAD(P)-bd_dom_sf"/>
</dbReference>
<feature type="domain" description="NAD-dependent epimerase/dehydratase" evidence="5">
    <location>
        <begin position="3"/>
        <end position="243"/>
    </location>
</feature>
<reference evidence="7" key="1">
    <citation type="journal article" date="2009" name="Appl. Environ. Microbiol.">
        <title>Complete genome sequence of the chemolithoautotrophic marine magnetotactic coccus strain MC-1.</title>
        <authorList>
            <person name="Schubbe S."/>
            <person name="Williams T.J."/>
            <person name="Xie G."/>
            <person name="Kiss H.E."/>
            <person name="Brettin T.S."/>
            <person name="Martinez D."/>
            <person name="Ross C.A."/>
            <person name="Schuler D."/>
            <person name="Cox B.L."/>
            <person name="Nealson K.H."/>
            <person name="Bazylinski D.A."/>
        </authorList>
    </citation>
    <scope>NUCLEOTIDE SEQUENCE [LARGE SCALE GENOMIC DNA]</scope>
    <source>
        <strain evidence="7">ATCC BAA-1437 / JCM 17883 / MC-1</strain>
    </source>
</reference>
<dbReference type="Gene3D" id="3.40.50.720">
    <property type="entry name" value="NAD(P)-binding Rossmann-like Domain"/>
    <property type="match status" value="1"/>
</dbReference>
<evidence type="ECO:0000256" key="3">
    <source>
        <dbReference type="ARBA" id="ARBA00023277"/>
    </source>
</evidence>
<dbReference type="NCBIfam" id="TIGR02197">
    <property type="entry name" value="heptose_epim"/>
    <property type="match status" value="1"/>
</dbReference>
<evidence type="ECO:0000256" key="2">
    <source>
        <dbReference type="ARBA" id="ARBA00023235"/>
    </source>
</evidence>
<dbReference type="InterPro" id="IPR001509">
    <property type="entry name" value="Epimerase_deHydtase"/>
</dbReference>